<gene>
    <name evidence="10" type="ORF">E5676_scaffold248G002390</name>
</gene>
<evidence type="ECO:0000313" key="10">
    <source>
        <dbReference type="EMBL" id="TYJ99035.1"/>
    </source>
</evidence>
<comment type="similarity">
    <text evidence="3">Belongs to the telombin family.</text>
</comment>
<comment type="subcellular location">
    <subcellularLocation>
        <location evidence="2">Chromosome</location>
        <location evidence="2">Telomere</location>
    </subcellularLocation>
    <subcellularLocation>
        <location evidence="1">Nucleus</location>
    </subcellularLocation>
</comment>
<evidence type="ECO:0000256" key="7">
    <source>
        <dbReference type="ARBA" id="ARBA00023242"/>
    </source>
</evidence>
<evidence type="ECO:0000256" key="1">
    <source>
        <dbReference type="ARBA" id="ARBA00004123"/>
    </source>
</evidence>
<dbReference type="GO" id="GO:0010521">
    <property type="term" value="F:telomerase inhibitor activity"/>
    <property type="evidence" value="ECO:0007669"/>
    <property type="project" value="TreeGrafter"/>
</dbReference>
<evidence type="ECO:0000259" key="9">
    <source>
        <dbReference type="SMART" id="SM00976"/>
    </source>
</evidence>
<keyword evidence="5" id="KW-0779">Telomere</keyword>
<evidence type="ECO:0000256" key="2">
    <source>
        <dbReference type="ARBA" id="ARBA00004574"/>
    </source>
</evidence>
<keyword evidence="8" id="KW-1133">Transmembrane helix</keyword>
<dbReference type="GO" id="GO:0098505">
    <property type="term" value="F:G-rich strand telomeric DNA binding"/>
    <property type="evidence" value="ECO:0007669"/>
    <property type="project" value="TreeGrafter"/>
</dbReference>
<evidence type="ECO:0000313" key="11">
    <source>
        <dbReference type="Proteomes" id="UP000321947"/>
    </source>
</evidence>
<sequence length="556" mass="63343">MTGRSDDYRFMEIRDAIASINQKVNIIGVIIEFGFPRRTKGTDCFCAVKIVDQSHHKPGITANIFAESLEKLPHVASAGDIIELSHVTMKTHQGEIYAVFNKKFSSFALYEGKDGSGFLPYDVSPKFRSRDLDKKFIQSLRDWLVNFELDEGSTNFSFVRDLKESEHVNLICKIVYMCESNNETLAFAWDGTDSQPISIDTRLANEIDYAHQSGPLILPRDILCILPPVGSILRLIFDKGIEKQSFSMLNTGKWMKFVNVLCEMQVGSFQIVVTTFSKLRFTSNEDIAVQFRQRSYEERLASALGRIPFWCFPSPSPITEVDYNNEPFVTLMDVLTYSKVTAKFKCVVRVIAIYPLQAKDFRSPEGTYRVRLCLEDPTARIHALLYAEDGQETHEFYCNLSQESNTPKFLTEKHGKACLLCHIETLFSTFRMSYSEPLLDLLENAPTPCEKLNSLFSTVSLIDLLLVVLAFSPCFSCLFVLIHPFKEQFFGGYPSNDALTRKRNKLLGVSASEKNEASTRDPPWVQCCLKSYYLNKQDVLGSRQYRIFGTRLEVED</sequence>
<evidence type="ECO:0000256" key="5">
    <source>
        <dbReference type="ARBA" id="ARBA00022895"/>
    </source>
</evidence>
<comment type="caution">
    <text evidence="10">The sequence shown here is derived from an EMBL/GenBank/DDBJ whole genome shotgun (WGS) entry which is preliminary data.</text>
</comment>
<keyword evidence="8" id="KW-0472">Membrane</keyword>
<accession>A0A5D3BL04</accession>
<dbReference type="InterPro" id="IPR057620">
    <property type="entry name" value="POT1A/B-like_OB"/>
</dbReference>
<keyword evidence="8" id="KW-0812">Transmembrane</keyword>
<dbReference type="Proteomes" id="UP000321947">
    <property type="component" value="Unassembled WGS sequence"/>
</dbReference>
<dbReference type="FunFam" id="2.40.50.140:FF:000119">
    <property type="entry name" value="Protection of telomeres 1 homolog"/>
    <property type="match status" value="1"/>
</dbReference>
<dbReference type="CDD" id="cd04497">
    <property type="entry name" value="hPOT1_OB1_like"/>
    <property type="match status" value="1"/>
</dbReference>
<evidence type="ECO:0000256" key="3">
    <source>
        <dbReference type="ARBA" id="ARBA00008442"/>
    </source>
</evidence>
<dbReference type="InterPro" id="IPR028389">
    <property type="entry name" value="POT1"/>
</dbReference>
<dbReference type="Gene3D" id="2.40.50.140">
    <property type="entry name" value="Nucleic acid-binding proteins"/>
    <property type="match status" value="1"/>
</dbReference>
<keyword evidence="6" id="KW-0238">DNA-binding</keyword>
<keyword evidence="7" id="KW-0539">Nucleus</keyword>
<name>A0A5D3BL04_CUCMM</name>
<dbReference type="PANTHER" id="PTHR14513:SF0">
    <property type="entry name" value="PROTECTION OF TELOMERES PROTEIN 1"/>
    <property type="match status" value="1"/>
</dbReference>
<evidence type="ECO:0000256" key="6">
    <source>
        <dbReference type="ARBA" id="ARBA00023125"/>
    </source>
</evidence>
<dbReference type="GO" id="GO:0016233">
    <property type="term" value="P:telomere capping"/>
    <property type="evidence" value="ECO:0007669"/>
    <property type="project" value="TreeGrafter"/>
</dbReference>
<dbReference type="PANTHER" id="PTHR14513">
    <property type="entry name" value="PROTECTION OF TELOMERES 1"/>
    <property type="match status" value="1"/>
</dbReference>
<feature type="domain" description="Telomeric single stranded DNA binding POT1/Cdc13" evidence="9">
    <location>
        <begin position="10"/>
        <end position="145"/>
    </location>
</feature>
<dbReference type="SUPFAM" id="SSF50249">
    <property type="entry name" value="Nucleic acid-binding proteins"/>
    <property type="match status" value="2"/>
</dbReference>
<dbReference type="InterPro" id="IPR012340">
    <property type="entry name" value="NA-bd_OB-fold"/>
</dbReference>
<dbReference type="InterPro" id="IPR011564">
    <property type="entry name" value="Telomer_end-bd_POT1/Cdc13"/>
</dbReference>
<organism evidence="10 11">
    <name type="scientific">Cucumis melo var. makuwa</name>
    <name type="common">Oriental melon</name>
    <dbReference type="NCBI Taxonomy" id="1194695"/>
    <lineage>
        <taxon>Eukaryota</taxon>
        <taxon>Viridiplantae</taxon>
        <taxon>Streptophyta</taxon>
        <taxon>Embryophyta</taxon>
        <taxon>Tracheophyta</taxon>
        <taxon>Spermatophyta</taxon>
        <taxon>Magnoliopsida</taxon>
        <taxon>eudicotyledons</taxon>
        <taxon>Gunneridae</taxon>
        <taxon>Pentapetalae</taxon>
        <taxon>rosids</taxon>
        <taxon>fabids</taxon>
        <taxon>Cucurbitales</taxon>
        <taxon>Cucurbitaceae</taxon>
        <taxon>Benincaseae</taxon>
        <taxon>Cucumis</taxon>
    </lineage>
</organism>
<evidence type="ECO:0000256" key="8">
    <source>
        <dbReference type="SAM" id="Phobius"/>
    </source>
</evidence>
<reference evidence="10 11" key="1">
    <citation type="submission" date="2019-08" db="EMBL/GenBank/DDBJ databases">
        <title>Draft genome sequences of two oriental melons (Cucumis melo L. var makuwa).</title>
        <authorList>
            <person name="Kwon S.-Y."/>
        </authorList>
    </citation>
    <scope>NUCLEOTIDE SEQUENCE [LARGE SCALE GENOMIC DNA]</scope>
    <source>
        <strain evidence="11">cv. Chang Bougi</strain>
        <tissue evidence="10">Leaf</tissue>
    </source>
</reference>
<proteinExistence type="inferred from homology"/>
<dbReference type="AlphaFoldDB" id="A0A5D3BL04"/>
<dbReference type="Pfam" id="PF25507">
    <property type="entry name" value="OB_POT1A"/>
    <property type="match status" value="2"/>
</dbReference>
<dbReference type="Pfam" id="PF02765">
    <property type="entry name" value="POT1"/>
    <property type="match status" value="1"/>
</dbReference>
<dbReference type="SMART" id="SM00976">
    <property type="entry name" value="Telo_bind"/>
    <property type="match status" value="1"/>
</dbReference>
<dbReference type="EMBL" id="SSTD01017768">
    <property type="protein sequence ID" value="TYJ99035.1"/>
    <property type="molecule type" value="Genomic_DNA"/>
</dbReference>
<evidence type="ECO:0000256" key="4">
    <source>
        <dbReference type="ARBA" id="ARBA00022454"/>
    </source>
</evidence>
<protein>
    <submittedName>
        <fullName evidence="10">Protection of telomeres protein 1a-like isoform X1</fullName>
    </submittedName>
</protein>
<dbReference type="GO" id="GO:0032210">
    <property type="term" value="P:regulation of telomere maintenance via telomerase"/>
    <property type="evidence" value="ECO:0007669"/>
    <property type="project" value="TreeGrafter"/>
</dbReference>
<feature type="transmembrane region" description="Helical" evidence="8">
    <location>
        <begin position="455"/>
        <end position="482"/>
    </location>
</feature>
<dbReference type="GO" id="GO:0000783">
    <property type="term" value="C:nuclear telomere cap complex"/>
    <property type="evidence" value="ECO:0007669"/>
    <property type="project" value="TreeGrafter"/>
</dbReference>
<keyword evidence="4" id="KW-0158">Chromosome</keyword>